<proteinExistence type="inferred from homology"/>
<protein>
    <submittedName>
        <fullName evidence="7">Crotonobetaine/carnitine-CoA ligase</fullName>
    </submittedName>
</protein>
<keyword evidence="8" id="KW-1185">Reference proteome</keyword>
<dbReference type="Pfam" id="PF13193">
    <property type="entry name" value="AMP-binding_C"/>
    <property type="match status" value="1"/>
</dbReference>
<dbReference type="SUPFAM" id="SSF56801">
    <property type="entry name" value="Acetyl-CoA synthetase-like"/>
    <property type="match status" value="1"/>
</dbReference>
<evidence type="ECO:0000256" key="1">
    <source>
        <dbReference type="ARBA" id="ARBA00006432"/>
    </source>
</evidence>
<dbReference type="Pfam" id="PF00501">
    <property type="entry name" value="AMP-binding"/>
    <property type="match status" value="1"/>
</dbReference>
<comment type="similarity">
    <text evidence="1">Belongs to the ATP-dependent AMP-binding enzyme family.</text>
</comment>
<dbReference type="InterPro" id="IPR042099">
    <property type="entry name" value="ANL_N_sf"/>
</dbReference>
<dbReference type="RefSeq" id="WP_165637513.1">
    <property type="nucleotide sequence ID" value="NZ_FMAI01000011.1"/>
</dbReference>
<evidence type="ECO:0000259" key="6">
    <source>
        <dbReference type="Pfam" id="PF13193"/>
    </source>
</evidence>
<dbReference type="AlphaFoldDB" id="A0A1C3X0I7"/>
<dbReference type="PANTHER" id="PTHR43107">
    <property type="entry name" value="LONG-CHAIN FATTY ACID TRANSPORT PROTEIN"/>
    <property type="match status" value="1"/>
</dbReference>
<dbReference type="PROSITE" id="PS00455">
    <property type="entry name" value="AMP_BINDING"/>
    <property type="match status" value="1"/>
</dbReference>
<dbReference type="InterPro" id="IPR020845">
    <property type="entry name" value="AMP-binding_CS"/>
</dbReference>
<evidence type="ECO:0000313" key="8">
    <source>
        <dbReference type="Proteomes" id="UP000199184"/>
    </source>
</evidence>
<dbReference type="Gene3D" id="3.30.300.30">
    <property type="match status" value="1"/>
</dbReference>
<dbReference type="InterPro" id="IPR000873">
    <property type="entry name" value="AMP-dep_synth/lig_dom"/>
</dbReference>
<evidence type="ECO:0000256" key="2">
    <source>
        <dbReference type="ARBA" id="ARBA00022598"/>
    </source>
</evidence>
<keyword evidence="2 7" id="KW-0436">Ligase</keyword>
<dbReference type="InterPro" id="IPR025110">
    <property type="entry name" value="AMP-bd_C"/>
</dbReference>
<dbReference type="GO" id="GO:0004467">
    <property type="term" value="F:long-chain fatty acid-CoA ligase activity"/>
    <property type="evidence" value="ECO:0007669"/>
    <property type="project" value="TreeGrafter"/>
</dbReference>
<feature type="domain" description="AMP-binding enzyme C-terminal" evidence="6">
    <location>
        <begin position="434"/>
        <end position="510"/>
    </location>
</feature>
<accession>A0A1C3X0I7</accession>
<keyword evidence="4" id="KW-0067">ATP-binding</keyword>
<feature type="domain" description="AMP-dependent synthetase/ligase" evidence="5">
    <location>
        <begin position="16"/>
        <end position="372"/>
    </location>
</feature>
<dbReference type="InterPro" id="IPR045851">
    <property type="entry name" value="AMP-bd_C_sf"/>
</dbReference>
<reference evidence="8" key="1">
    <citation type="submission" date="2016-08" db="EMBL/GenBank/DDBJ databases">
        <authorList>
            <person name="Varghese N."/>
            <person name="Submissions Spin"/>
        </authorList>
    </citation>
    <scope>NUCLEOTIDE SEQUENCE [LARGE SCALE GENOMIC DNA]</scope>
    <source>
        <strain evidence="8">ERR11</strain>
    </source>
</reference>
<gene>
    <name evidence="7" type="ORF">GA0061098_1011106</name>
</gene>
<dbReference type="Proteomes" id="UP000199184">
    <property type="component" value="Unassembled WGS sequence"/>
</dbReference>
<evidence type="ECO:0000313" key="7">
    <source>
        <dbReference type="EMBL" id="SCB45787.1"/>
    </source>
</evidence>
<evidence type="ECO:0000256" key="4">
    <source>
        <dbReference type="ARBA" id="ARBA00022840"/>
    </source>
</evidence>
<sequence length="536" mass="58120">MDTAPPLDTVADLVAAQALKAPDKTALTFVDVTSDGIYRTEERSYAQLERNGAALARRLAALGLRRGETFALMMANHPEFVEAMLAAAMLGAVFVPIDPRTIGEKLSFMLSHAECRGVICSADCAAAIAGLDGNALSWAVILTENGAWPPSVARMNLSYRDVLKEGGSSDRIDVSPADPMMLMFTSGTTGNPKAVVISHGAYMSRARGMHGIELDADDVLYTGLSLTHINAQGTLRIGLTAGLPVVISRKFSKRHLWSICRRFGCTMFNILGGMIPEIYSIPEAPDDSDNPVRLIISAGMPPELWKEYERRYGVQICEIYGSTEGGGALTNPPGCGPIGSLGKPPPELEAAVFDDDGQRCPPMQPGELRFRRRDGVPIKTTYFRNPEASDAKVMEGWFRTGDVVHADEDGWFFFHYRIGGGVRRDGDFINTALVEAALIKSGLLSDVFVYGVATPRNVAGERTLVAAVVPRTPDFSEAALLTYCRLVLQKRDIPELIQVLTEIPKTISEKPIERACVERLRADGMLSQSASEHSSA</sequence>
<dbReference type="Gene3D" id="3.40.50.12780">
    <property type="entry name" value="N-terminal domain of ligase-like"/>
    <property type="match status" value="1"/>
</dbReference>
<dbReference type="PANTHER" id="PTHR43107:SF15">
    <property type="entry name" value="FATTY ACID TRANSPORT PROTEIN 3, ISOFORM A"/>
    <property type="match status" value="1"/>
</dbReference>
<dbReference type="GO" id="GO:0005324">
    <property type="term" value="F:long-chain fatty acid transmembrane transporter activity"/>
    <property type="evidence" value="ECO:0007669"/>
    <property type="project" value="TreeGrafter"/>
</dbReference>
<dbReference type="GO" id="GO:0044539">
    <property type="term" value="P:long-chain fatty acid import into cell"/>
    <property type="evidence" value="ECO:0007669"/>
    <property type="project" value="TreeGrafter"/>
</dbReference>
<dbReference type="GO" id="GO:0005886">
    <property type="term" value="C:plasma membrane"/>
    <property type="evidence" value="ECO:0007669"/>
    <property type="project" value="TreeGrafter"/>
</dbReference>
<evidence type="ECO:0000259" key="5">
    <source>
        <dbReference type="Pfam" id="PF00501"/>
    </source>
</evidence>
<keyword evidence="3" id="KW-0547">Nucleotide-binding</keyword>
<evidence type="ECO:0000256" key="3">
    <source>
        <dbReference type="ARBA" id="ARBA00022741"/>
    </source>
</evidence>
<dbReference type="EMBL" id="FMAI01000011">
    <property type="protein sequence ID" value="SCB45787.1"/>
    <property type="molecule type" value="Genomic_DNA"/>
</dbReference>
<organism evidence="7 8">
    <name type="scientific">Bradyrhizobium shewense</name>
    <dbReference type="NCBI Taxonomy" id="1761772"/>
    <lineage>
        <taxon>Bacteria</taxon>
        <taxon>Pseudomonadati</taxon>
        <taxon>Pseudomonadota</taxon>
        <taxon>Alphaproteobacteria</taxon>
        <taxon>Hyphomicrobiales</taxon>
        <taxon>Nitrobacteraceae</taxon>
        <taxon>Bradyrhizobium</taxon>
    </lineage>
</organism>
<dbReference type="GO" id="GO:0005524">
    <property type="term" value="F:ATP binding"/>
    <property type="evidence" value="ECO:0007669"/>
    <property type="project" value="UniProtKB-KW"/>
</dbReference>
<name>A0A1C3X0I7_9BRAD</name>